<dbReference type="AlphaFoldDB" id="A0A426YRK4"/>
<evidence type="ECO:0000256" key="1">
    <source>
        <dbReference type="SAM" id="MobiDB-lite"/>
    </source>
</evidence>
<dbReference type="Proteomes" id="UP000287651">
    <property type="component" value="Unassembled WGS sequence"/>
</dbReference>
<evidence type="ECO:0000313" key="3">
    <source>
        <dbReference type="EMBL" id="RRT54358.1"/>
    </source>
</evidence>
<feature type="region of interest" description="Disordered" evidence="1">
    <location>
        <begin position="1"/>
        <end position="37"/>
    </location>
</feature>
<dbReference type="EMBL" id="AMZH03010639">
    <property type="protein sequence ID" value="RRT54358.1"/>
    <property type="molecule type" value="Genomic_DNA"/>
</dbReference>
<feature type="compositionally biased region" description="Low complexity" evidence="1">
    <location>
        <begin position="70"/>
        <end position="83"/>
    </location>
</feature>
<dbReference type="PANTHER" id="PTHR33223">
    <property type="entry name" value="CCHC-TYPE DOMAIN-CONTAINING PROTEIN"/>
    <property type="match status" value="1"/>
</dbReference>
<feature type="domain" description="Retrotransposon gag" evidence="2">
    <location>
        <begin position="172"/>
        <end position="228"/>
    </location>
</feature>
<organism evidence="3 4">
    <name type="scientific">Ensete ventricosum</name>
    <name type="common">Abyssinian banana</name>
    <name type="synonym">Musa ensete</name>
    <dbReference type="NCBI Taxonomy" id="4639"/>
    <lineage>
        <taxon>Eukaryota</taxon>
        <taxon>Viridiplantae</taxon>
        <taxon>Streptophyta</taxon>
        <taxon>Embryophyta</taxon>
        <taxon>Tracheophyta</taxon>
        <taxon>Spermatophyta</taxon>
        <taxon>Magnoliopsida</taxon>
        <taxon>Liliopsida</taxon>
        <taxon>Zingiberales</taxon>
        <taxon>Musaceae</taxon>
        <taxon>Ensete</taxon>
    </lineage>
</organism>
<comment type="caution">
    <text evidence="3">The sequence shown here is derived from an EMBL/GenBank/DDBJ whole genome shotgun (WGS) entry which is preliminary data.</text>
</comment>
<dbReference type="PANTHER" id="PTHR33223:SF10">
    <property type="entry name" value="AMINOTRANSFERASE-LIKE PLANT MOBILE DOMAIN-CONTAINING PROTEIN"/>
    <property type="match status" value="1"/>
</dbReference>
<gene>
    <name evidence="3" type="ORF">B296_00040215</name>
</gene>
<proteinExistence type="predicted"/>
<evidence type="ECO:0000313" key="4">
    <source>
        <dbReference type="Proteomes" id="UP000287651"/>
    </source>
</evidence>
<feature type="compositionally biased region" description="Basic and acidic residues" evidence="1">
    <location>
        <begin position="100"/>
        <end position="113"/>
    </location>
</feature>
<reference evidence="3 4" key="1">
    <citation type="journal article" date="2014" name="Agronomy (Basel)">
        <title>A Draft Genome Sequence for Ensete ventricosum, the Drought-Tolerant Tree Against Hunger.</title>
        <authorList>
            <person name="Harrison J."/>
            <person name="Moore K.A."/>
            <person name="Paszkiewicz K."/>
            <person name="Jones T."/>
            <person name="Grant M."/>
            <person name="Ambacheew D."/>
            <person name="Muzemil S."/>
            <person name="Studholme D.J."/>
        </authorList>
    </citation>
    <scope>NUCLEOTIDE SEQUENCE [LARGE SCALE GENOMIC DNA]</scope>
</reference>
<dbReference type="Pfam" id="PF03732">
    <property type="entry name" value="Retrotrans_gag"/>
    <property type="match status" value="1"/>
</dbReference>
<sequence length="232" mass="25157">MPKVTEAVRPSVRLSYSRLPRPYPPGTGVSQDDANHHPAYSLVSIDVGIPTAERPSVDVPTAKRPSAYVPTAKSPSATSTTRSLPIDAKSRRATGGGGTVRKDFTKSKEEVGESSKVGSPFVPEIQDEPFPPGFRLPALEYYDGSSDPSEHITAFQAQMALYDTSVSLMCRAFPTTLRGPARMWYSRLKPAFVSSFDSLMKEFELSFMASTHLKPTATSLLGLTQGSEEPLT</sequence>
<feature type="region of interest" description="Disordered" evidence="1">
    <location>
        <begin position="53"/>
        <end position="126"/>
    </location>
</feature>
<accession>A0A426YRK4</accession>
<protein>
    <recommendedName>
        <fullName evidence="2">Retrotransposon gag domain-containing protein</fullName>
    </recommendedName>
</protein>
<evidence type="ECO:0000259" key="2">
    <source>
        <dbReference type="Pfam" id="PF03732"/>
    </source>
</evidence>
<dbReference type="InterPro" id="IPR005162">
    <property type="entry name" value="Retrotrans_gag_dom"/>
</dbReference>
<name>A0A426YRK4_ENSVE</name>